<reference evidence="2" key="1">
    <citation type="journal article" date="2020" name="Nature">
        <title>Giant virus diversity and host interactions through global metagenomics.</title>
        <authorList>
            <person name="Schulz F."/>
            <person name="Roux S."/>
            <person name="Paez-Espino D."/>
            <person name="Jungbluth S."/>
            <person name="Walsh D.A."/>
            <person name="Denef V.J."/>
            <person name="McMahon K.D."/>
            <person name="Konstantinidis K.T."/>
            <person name="Eloe-Fadrosh E.A."/>
            <person name="Kyrpides N.C."/>
            <person name="Woyke T."/>
        </authorList>
    </citation>
    <scope>NUCLEOTIDE SEQUENCE</scope>
    <source>
        <strain evidence="2">GVMAG-M-3300024258-14</strain>
    </source>
</reference>
<evidence type="ECO:0000256" key="1">
    <source>
        <dbReference type="SAM" id="Phobius"/>
    </source>
</evidence>
<protein>
    <submittedName>
        <fullName evidence="2">Uncharacterized protein</fullName>
    </submittedName>
</protein>
<keyword evidence="1" id="KW-0472">Membrane</keyword>
<feature type="transmembrane region" description="Helical" evidence="1">
    <location>
        <begin position="39"/>
        <end position="56"/>
    </location>
</feature>
<feature type="transmembrane region" description="Helical" evidence="1">
    <location>
        <begin position="62"/>
        <end position="82"/>
    </location>
</feature>
<dbReference type="EMBL" id="MN740210">
    <property type="protein sequence ID" value="QHT93737.1"/>
    <property type="molecule type" value="Genomic_DNA"/>
</dbReference>
<dbReference type="AlphaFoldDB" id="A0A6C0IPD2"/>
<keyword evidence="1" id="KW-0812">Transmembrane</keyword>
<proteinExistence type="predicted"/>
<evidence type="ECO:0000313" key="2">
    <source>
        <dbReference type="EMBL" id="QHT93737.1"/>
    </source>
</evidence>
<feature type="transmembrane region" description="Helical" evidence="1">
    <location>
        <begin position="6"/>
        <end position="27"/>
    </location>
</feature>
<name>A0A6C0IPD2_9ZZZZ</name>
<accession>A0A6C0IPD2</accession>
<keyword evidence="1" id="KW-1133">Transmembrane helix</keyword>
<organism evidence="2">
    <name type="scientific">viral metagenome</name>
    <dbReference type="NCBI Taxonomy" id="1070528"/>
    <lineage>
        <taxon>unclassified sequences</taxon>
        <taxon>metagenomes</taxon>
        <taxon>organismal metagenomes</taxon>
    </lineage>
</organism>
<sequence>MAKYEFLAGFASSLGLFAFMTIVHRIFTSQNTASLTTTSLLSNLLAQSFLFIYAYTNDLKGLMYPIYLYVFGIIYILYIKILKNKEYL</sequence>